<dbReference type="EMBL" id="JAIWYP010000009">
    <property type="protein sequence ID" value="KAH3768197.1"/>
    <property type="molecule type" value="Genomic_DNA"/>
</dbReference>
<dbReference type="Proteomes" id="UP000828390">
    <property type="component" value="Unassembled WGS sequence"/>
</dbReference>
<evidence type="ECO:0000313" key="3">
    <source>
        <dbReference type="EMBL" id="KAH3768197.1"/>
    </source>
</evidence>
<evidence type="ECO:0000313" key="4">
    <source>
        <dbReference type="Proteomes" id="UP000828390"/>
    </source>
</evidence>
<gene>
    <name evidence="3" type="ORF">DPMN_169409</name>
</gene>
<evidence type="ECO:0000259" key="2">
    <source>
        <dbReference type="PROSITE" id="PS50268"/>
    </source>
</evidence>
<protein>
    <recommendedName>
        <fullName evidence="2">Cadherin domain-containing protein</fullName>
    </recommendedName>
</protein>
<evidence type="ECO:0000256" key="1">
    <source>
        <dbReference type="PROSITE-ProRule" id="PRU00043"/>
    </source>
</evidence>
<dbReference type="CDD" id="cd11304">
    <property type="entry name" value="Cadherin_repeat"/>
    <property type="match status" value="1"/>
</dbReference>
<dbReference type="AlphaFoldDB" id="A0A9D4DXV3"/>
<proteinExistence type="predicted"/>
<keyword evidence="4" id="KW-1185">Reference proteome</keyword>
<feature type="domain" description="Cadherin" evidence="2">
    <location>
        <begin position="1"/>
        <end position="52"/>
    </location>
</feature>
<dbReference type="InterPro" id="IPR002126">
    <property type="entry name" value="Cadherin-like_dom"/>
</dbReference>
<dbReference type="PROSITE" id="PS50268">
    <property type="entry name" value="CADHERIN_2"/>
    <property type="match status" value="1"/>
</dbReference>
<name>A0A9D4DXV3_DREPO</name>
<comment type="caution">
    <text evidence="3">The sequence shown here is derived from an EMBL/GenBank/DDBJ whole genome shotgun (WGS) entry which is preliminary data.</text>
</comment>
<reference evidence="3" key="1">
    <citation type="journal article" date="2019" name="bioRxiv">
        <title>The Genome of the Zebra Mussel, Dreissena polymorpha: A Resource for Invasive Species Research.</title>
        <authorList>
            <person name="McCartney M.A."/>
            <person name="Auch B."/>
            <person name="Kono T."/>
            <person name="Mallez S."/>
            <person name="Zhang Y."/>
            <person name="Obille A."/>
            <person name="Becker A."/>
            <person name="Abrahante J.E."/>
            <person name="Garbe J."/>
            <person name="Badalamenti J.P."/>
            <person name="Herman A."/>
            <person name="Mangelson H."/>
            <person name="Liachko I."/>
            <person name="Sullivan S."/>
            <person name="Sone E.D."/>
            <person name="Koren S."/>
            <person name="Silverstein K.A.T."/>
            <person name="Beckman K.B."/>
            <person name="Gohl D.M."/>
        </authorList>
    </citation>
    <scope>NUCLEOTIDE SEQUENCE</scope>
    <source>
        <strain evidence="3">Duluth1</strain>
        <tissue evidence="3">Whole animal</tissue>
    </source>
</reference>
<dbReference type="GO" id="GO:0016020">
    <property type="term" value="C:membrane"/>
    <property type="evidence" value="ECO:0007669"/>
    <property type="project" value="InterPro"/>
</dbReference>
<reference evidence="3" key="2">
    <citation type="submission" date="2020-11" db="EMBL/GenBank/DDBJ databases">
        <authorList>
            <person name="McCartney M.A."/>
            <person name="Auch B."/>
            <person name="Kono T."/>
            <person name="Mallez S."/>
            <person name="Becker A."/>
            <person name="Gohl D.M."/>
            <person name="Silverstein K.A.T."/>
            <person name="Koren S."/>
            <person name="Bechman K.B."/>
            <person name="Herman A."/>
            <person name="Abrahante J.E."/>
            <person name="Garbe J."/>
        </authorList>
    </citation>
    <scope>NUCLEOTIDE SEQUENCE</scope>
    <source>
        <strain evidence="3">Duluth1</strain>
        <tissue evidence="3">Whole animal</tissue>
    </source>
</reference>
<organism evidence="3 4">
    <name type="scientific">Dreissena polymorpha</name>
    <name type="common">Zebra mussel</name>
    <name type="synonym">Mytilus polymorpha</name>
    <dbReference type="NCBI Taxonomy" id="45954"/>
    <lineage>
        <taxon>Eukaryota</taxon>
        <taxon>Metazoa</taxon>
        <taxon>Spiralia</taxon>
        <taxon>Lophotrochozoa</taxon>
        <taxon>Mollusca</taxon>
        <taxon>Bivalvia</taxon>
        <taxon>Autobranchia</taxon>
        <taxon>Heteroconchia</taxon>
        <taxon>Euheterodonta</taxon>
        <taxon>Imparidentia</taxon>
        <taxon>Neoheterodontei</taxon>
        <taxon>Myida</taxon>
        <taxon>Dreissenoidea</taxon>
        <taxon>Dreissenidae</taxon>
        <taxon>Dreissena</taxon>
    </lineage>
</organism>
<dbReference type="InterPro" id="IPR015919">
    <property type="entry name" value="Cadherin-like_sf"/>
</dbReference>
<keyword evidence="1" id="KW-0106">Calcium</keyword>
<sequence>MSENQKAGPVITVTAIDKDIDENARLTYTLKDSDRTYFSIETIPPNAGVLKVFNVGGFKCCFFKVI</sequence>
<dbReference type="Gene3D" id="2.60.40.60">
    <property type="entry name" value="Cadherins"/>
    <property type="match status" value="1"/>
</dbReference>
<dbReference type="GO" id="GO:0005509">
    <property type="term" value="F:calcium ion binding"/>
    <property type="evidence" value="ECO:0007669"/>
    <property type="project" value="UniProtKB-UniRule"/>
</dbReference>
<dbReference type="GO" id="GO:0007156">
    <property type="term" value="P:homophilic cell adhesion via plasma membrane adhesion molecules"/>
    <property type="evidence" value="ECO:0007669"/>
    <property type="project" value="InterPro"/>
</dbReference>
<dbReference type="SUPFAM" id="SSF49313">
    <property type="entry name" value="Cadherin-like"/>
    <property type="match status" value="1"/>
</dbReference>
<accession>A0A9D4DXV3</accession>